<organism evidence="3 4">
    <name type="scientific">Umboniibacter marinipuniceus</name>
    <dbReference type="NCBI Taxonomy" id="569599"/>
    <lineage>
        <taxon>Bacteria</taxon>
        <taxon>Pseudomonadati</taxon>
        <taxon>Pseudomonadota</taxon>
        <taxon>Gammaproteobacteria</taxon>
        <taxon>Cellvibrionales</taxon>
        <taxon>Cellvibrionaceae</taxon>
        <taxon>Umboniibacter</taxon>
    </lineage>
</organism>
<comment type="caution">
    <text evidence="3">The sequence shown here is derived from an EMBL/GenBank/DDBJ whole genome shotgun (WGS) entry which is preliminary data.</text>
</comment>
<evidence type="ECO:0000256" key="1">
    <source>
        <dbReference type="PROSITE-ProRule" id="PRU00464"/>
    </source>
</evidence>
<dbReference type="Gene3D" id="3.30.428.10">
    <property type="entry name" value="HIT-like"/>
    <property type="match status" value="1"/>
</dbReference>
<dbReference type="InterPro" id="IPR026026">
    <property type="entry name" value="HIT_Hint"/>
</dbReference>
<dbReference type="AlphaFoldDB" id="A0A3M0A0A0"/>
<dbReference type="EMBL" id="REFJ01000006">
    <property type="protein sequence ID" value="RMA78423.1"/>
    <property type="molecule type" value="Genomic_DNA"/>
</dbReference>
<name>A0A3M0A0A0_9GAMM</name>
<dbReference type="PIRSF" id="PIRSF000714">
    <property type="entry name" value="HIT"/>
    <property type="match status" value="1"/>
</dbReference>
<keyword evidence="3" id="KW-0378">Hydrolase</keyword>
<dbReference type="PROSITE" id="PS51084">
    <property type="entry name" value="HIT_2"/>
    <property type="match status" value="1"/>
</dbReference>
<sequence length="135" mass="15477">MSWELDGRLAADTVLVADSSAFQLRLLNDHRYEWLILVPKIANVTELFELPSLHQQQLLQICNSASEKLLGERHCDKVNAGYLGNVVAQFHFHIVGRRMDDPAWPGPVWGHSARESARDEVIAERCEYWRALRLV</sequence>
<dbReference type="InterPro" id="IPR011146">
    <property type="entry name" value="HIT-like"/>
</dbReference>
<evidence type="ECO:0000313" key="3">
    <source>
        <dbReference type="EMBL" id="RMA78423.1"/>
    </source>
</evidence>
<dbReference type="InterPro" id="IPR036265">
    <property type="entry name" value="HIT-like_sf"/>
</dbReference>
<gene>
    <name evidence="3" type="ORF">DFR27_2354</name>
</gene>
<dbReference type="GO" id="GO:0016787">
    <property type="term" value="F:hydrolase activity"/>
    <property type="evidence" value="ECO:0007669"/>
    <property type="project" value="UniProtKB-KW"/>
</dbReference>
<dbReference type="SUPFAM" id="SSF54197">
    <property type="entry name" value="HIT-like"/>
    <property type="match status" value="1"/>
</dbReference>
<proteinExistence type="predicted"/>
<dbReference type="Pfam" id="PF01230">
    <property type="entry name" value="HIT"/>
    <property type="match status" value="1"/>
</dbReference>
<dbReference type="OrthoDB" id="9799145at2"/>
<evidence type="ECO:0000313" key="4">
    <source>
        <dbReference type="Proteomes" id="UP000267187"/>
    </source>
</evidence>
<feature type="domain" description="HIT" evidence="2">
    <location>
        <begin position="35"/>
        <end position="104"/>
    </location>
</feature>
<dbReference type="RefSeq" id="WP_121877661.1">
    <property type="nucleotide sequence ID" value="NZ_REFJ01000006.1"/>
</dbReference>
<protein>
    <submittedName>
        <fullName evidence="3">Diadenosine tetraphosphate (Ap4A) HIT family hydrolase</fullName>
    </submittedName>
</protein>
<keyword evidence="4" id="KW-1185">Reference proteome</keyword>
<reference evidence="3 4" key="1">
    <citation type="submission" date="2018-10" db="EMBL/GenBank/DDBJ databases">
        <title>Genomic Encyclopedia of Type Strains, Phase IV (KMG-IV): sequencing the most valuable type-strain genomes for metagenomic binning, comparative biology and taxonomic classification.</title>
        <authorList>
            <person name="Goeker M."/>
        </authorList>
    </citation>
    <scope>NUCLEOTIDE SEQUENCE [LARGE SCALE GENOMIC DNA]</scope>
    <source>
        <strain evidence="3 4">DSM 25080</strain>
    </source>
</reference>
<dbReference type="Proteomes" id="UP000267187">
    <property type="component" value="Unassembled WGS sequence"/>
</dbReference>
<accession>A0A3M0A0A0</accession>
<comment type="caution">
    <text evidence="1">Lacks conserved residue(s) required for the propagation of feature annotation.</text>
</comment>
<evidence type="ECO:0000259" key="2">
    <source>
        <dbReference type="PROSITE" id="PS51084"/>
    </source>
</evidence>